<keyword evidence="4" id="KW-1185">Reference proteome</keyword>
<evidence type="ECO:0000256" key="1">
    <source>
        <dbReference type="SAM" id="MobiDB-lite"/>
    </source>
</evidence>
<keyword evidence="2" id="KW-0812">Transmembrane</keyword>
<reference evidence="4" key="1">
    <citation type="journal article" date="2018" name="Gigascience">
        <title>Genome assembly of the Pink Ipe (Handroanthus impetiginosus, Bignoniaceae), a highly valued, ecologically keystone Neotropical timber forest tree.</title>
        <authorList>
            <person name="Silva-Junior O.B."/>
            <person name="Grattapaglia D."/>
            <person name="Novaes E."/>
            <person name="Collevatti R.G."/>
        </authorList>
    </citation>
    <scope>NUCLEOTIDE SEQUENCE [LARGE SCALE GENOMIC DNA]</scope>
    <source>
        <strain evidence="4">cv. UFG-1</strain>
    </source>
</reference>
<gene>
    <name evidence="3" type="ORF">CDL12_29890</name>
</gene>
<dbReference type="OrthoDB" id="1748911at2759"/>
<dbReference type="EMBL" id="NKXS01009347">
    <property type="protein sequence ID" value="PIM97639.1"/>
    <property type="molecule type" value="Genomic_DNA"/>
</dbReference>
<evidence type="ECO:0000256" key="2">
    <source>
        <dbReference type="SAM" id="Phobius"/>
    </source>
</evidence>
<evidence type="ECO:0000313" key="3">
    <source>
        <dbReference type="EMBL" id="PIM97639.1"/>
    </source>
</evidence>
<protein>
    <submittedName>
        <fullName evidence="3">Uncharacterized protein</fullName>
    </submittedName>
</protein>
<keyword evidence="2" id="KW-0472">Membrane</keyword>
<accession>A0A2G9FY96</accession>
<dbReference type="AlphaFoldDB" id="A0A2G9FY96"/>
<organism evidence="3 4">
    <name type="scientific">Handroanthus impetiginosus</name>
    <dbReference type="NCBI Taxonomy" id="429701"/>
    <lineage>
        <taxon>Eukaryota</taxon>
        <taxon>Viridiplantae</taxon>
        <taxon>Streptophyta</taxon>
        <taxon>Embryophyta</taxon>
        <taxon>Tracheophyta</taxon>
        <taxon>Spermatophyta</taxon>
        <taxon>Magnoliopsida</taxon>
        <taxon>eudicotyledons</taxon>
        <taxon>Gunneridae</taxon>
        <taxon>Pentapetalae</taxon>
        <taxon>asterids</taxon>
        <taxon>lamiids</taxon>
        <taxon>Lamiales</taxon>
        <taxon>Bignoniaceae</taxon>
        <taxon>Crescentiina</taxon>
        <taxon>Tabebuia alliance</taxon>
        <taxon>Handroanthus</taxon>
    </lineage>
</organism>
<feature type="transmembrane region" description="Helical" evidence="2">
    <location>
        <begin position="38"/>
        <end position="60"/>
    </location>
</feature>
<keyword evidence="2" id="KW-1133">Transmembrane helix</keyword>
<sequence length="96" mass="11331">MWSPLVLKPCPGDEMPKKPKSTNNVDEAHENKVINGGFYISMALGFIVAFWLVSGTLFLNKWCWTIVLKMFFRVEDWFYVNILVNKNHTERHFEKH</sequence>
<feature type="region of interest" description="Disordered" evidence="1">
    <location>
        <begin position="1"/>
        <end position="24"/>
    </location>
</feature>
<proteinExistence type="predicted"/>
<evidence type="ECO:0000313" key="4">
    <source>
        <dbReference type="Proteomes" id="UP000231279"/>
    </source>
</evidence>
<comment type="caution">
    <text evidence="3">The sequence shown here is derived from an EMBL/GenBank/DDBJ whole genome shotgun (WGS) entry which is preliminary data.</text>
</comment>
<name>A0A2G9FY96_9LAMI</name>
<dbReference type="Proteomes" id="UP000231279">
    <property type="component" value="Unassembled WGS sequence"/>
</dbReference>